<evidence type="ECO:0000259" key="7">
    <source>
        <dbReference type="PROSITE" id="PS50850"/>
    </source>
</evidence>
<feature type="transmembrane region" description="Helical" evidence="6">
    <location>
        <begin position="76"/>
        <end position="95"/>
    </location>
</feature>
<keyword evidence="4 6" id="KW-1133">Transmembrane helix</keyword>
<gene>
    <name evidence="8" type="ORF">LV75_003925</name>
</gene>
<evidence type="ECO:0000256" key="3">
    <source>
        <dbReference type="ARBA" id="ARBA00022692"/>
    </source>
</evidence>
<evidence type="ECO:0000256" key="6">
    <source>
        <dbReference type="SAM" id="Phobius"/>
    </source>
</evidence>
<dbReference type="CDD" id="cd06173">
    <property type="entry name" value="MFS_MefA_like"/>
    <property type="match status" value="1"/>
</dbReference>
<reference evidence="8 9" key="1">
    <citation type="submission" date="2022-06" db="EMBL/GenBank/DDBJ databases">
        <title>Genomic Encyclopedia of Archaeal and Bacterial Type Strains, Phase II (KMG-II): from individual species to whole genera.</title>
        <authorList>
            <person name="Goeker M."/>
        </authorList>
    </citation>
    <scope>NUCLEOTIDE SEQUENCE [LARGE SCALE GENOMIC DNA]</scope>
    <source>
        <strain evidence="8 9">DSM 44255</strain>
    </source>
</reference>
<proteinExistence type="predicted"/>
<dbReference type="InterPro" id="IPR020846">
    <property type="entry name" value="MFS_dom"/>
</dbReference>
<accession>A0ABT1IGL3</accession>
<organism evidence="8 9">
    <name type="scientific">Actinokineospora diospyrosa</name>
    <dbReference type="NCBI Taxonomy" id="103728"/>
    <lineage>
        <taxon>Bacteria</taxon>
        <taxon>Bacillati</taxon>
        <taxon>Actinomycetota</taxon>
        <taxon>Actinomycetes</taxon>
        <taxon>Pseudonocardiales</taxon>
        <taxon>Pseudonocardiaceae</taxon>
        <taxon>Actinokineospora</taxon>
    </lineage>
</organism>
<dbReference type="PANTHER" id="PTHR23513:SF6">
    <property type="entry name" value="MAJOR FACILITATOR SUPERFAMILY ASSOCIATED DOMAIN-CONTAINING PROTEIN"/>
    <property type="match status" value="1"/>
</dbReference>
<dbReference type="SUPFAM" id="SSF103473">
    <property type="entry name" value="MFS general substrate transporter"/>
    <property type="match status" value="1"/>
</dbReference>
<evidence type="ECO:0000313" key="8">
    <source>
        <dbReference type="EMBL" id="MCP2271411.1"/>
    </source>
</evidence>
<evidence type="ECO:0000256" key="4">
    <source>
        <dbReference type="ARBA" id="ARBA00022989"/>
    </source>
</evidence>
<sequence>MGIGGVFRDRNASVYLGAVVVSSFGSGAMSLAAGVWVMTLTDNSSLAALVMVLLWAPTLAGPFIGAAIDRIGRHRAVLVGTMAGTGALMLTLVAVRSAAWLWLLFTVMFIYGIAYVAIFAAESALLPLVVPPTLLGDVNGLRMSAAESTKLIAPLVGAGLFTAWGGGAVALLDAVSFGIAALLCLLMKPVRAAPVKRERIRVRDGLRYLAEMVHLRRVVVSAGVALVLAGFASTMTFALIDEGLGLAPAFVGVLAAVQGTGSVVSGLVAGAVLRRLSPLGFAAIGLALFAIGVLLRMTSLLPLVLIGSVVGGLGLPAPLVAATTTMQLDSPPELLARITGSVQLVMYAPNALAQALGAVVVGFVDFRVSLAVVGVVGLVAAGWAAWTVLGSREDRSRAPVVSS</sequence>
<feature type="transmembrane region" description="Helical" evidence="6">
    <location>
        <begin position="279"/>
        <end position="297"/>
    </location>
</feature>
<feature type="transmembrane region" description="Helical" evidence="6">
    <location>
        <begin position="101"/>
        <end position="130"/>
    </location>
</feature>
<comment type="subcellular location">
    <subcellularLocation>
        <location evidence="1">Cell membrane</location>
        <topology evidence="1">Multi-pass membrane protein</topology>
    </subcellularLocation>
</comment>
<dbReference type="PANTHER" id="PTHR23513">
    <property type="entry name" value="INTEGRAL MEMBRANE EFFLUX PROTEIN-RELATED"/>
    <property type="match status" value="1"/>
</dbReference>
<feature type="transmembrane region" description="Helical" evidence="6">
    <location>
        <begin position="215"/>
        <end position="240"/>
    </location>
</feature>
<comment type="caution">
    <text evidence="8">The sequence shown here is derived from an EMBL/GenBank/DDBJ whole genome shotgun (WGS) entry which is preliminary data.</text>
</comment>
<evidence type="ECO:0000256" key="2">
    <source>
        <dbReference type="ARBA" id="ARBA00022475"/>
    </source>
</evidence>
<name>A0ABT1IGL3_9PSEU</name>
<dbReference type="Gene3D" id="1.20.1250.20">
    <property type="entry name" value="MFS general substrate transporter like domains"/>
    <property type="match status" value="1"/>
</dbReference>
<dbReference type="RefSeq" id="WP_253888355.1">
    <property type="nucleotide sequence ID" value="NZ_BAAAVB010000005.1"/>
</dbReference>
<dbReference type="InterPro" id="IPR036259">
    <property type="entry name" value="MFS_trans_sf"/>
</dbReference>
<evidence type="ECO:0000256" key="1">
    <source>
        <dbReference type="ARBA" id="ARBA00004651"/>
    </source>
</evidence>
<keyword evidence="5 6" id="KW-0472">Membrane</keyword>
<evidence type="ECO:0000313" key="9">
    <source>
        <dbReference type="Proteomes" id="UP001205185"/>
    </source>
</evidence>
<feature type="transmembrane region" description="Helical" evidence="6">
    <location>
        <begin position="344"/>
        <end position="364"/>
    </location>
</feature>
<feature type="transmembrane region" description="Helical" evidence="6">
    <location>
        <begin position="370"/>
        <end position="389"/>
    </location>
</feature>
<feature type="transmembrane region" description="Helical" evidence="6">
    <location>
        <begin position="246"/>
        <end position="272"/>
    </location>
</feature>
<evidence type="ECO:0000256" key="5">
    <source>
        <dbReference type="ARBA" id="ARBA00023136"/>
    </source>
</evidence>
<keyword evidence="3 6" id="KW-0812">Transmembrane</keyword>
<dbReference type="InterPro" id="IPR011701">
    <property type="entry name" value="MFS"/>
</dbReference>
<feature type="transmembrane region" description="Helical" evidence="6">
    <location>
        <begin position="12"/>
        <end position="38"/>
    </location>
</feature>
<dbReference type="EMBL" id="JAMTCO010000009">
    <property type="protein sequence ID" value="MCP2271411.1"/>
    <property type="molecule type" value="Genomic_DNA"/>
</dbReference>
<keyword evidence="2" id="KW-1003">Cell membrane</keyword>
<feature type="transmembrane region" description="Helical" evidence="6">
    <location>
        <begin position="44"/>
        <end position="64"/>
    </location>
</feature>
<protein>
    <submittedName>
        <fullName evidence="8">Arabinose efflux permease, MFS family</fullName>
    </submittedName>
</protein>
<feature type="transmembrane region" description="Helical" evidence="6">
    <location>
        <begin position="303"/>
        <end position="323"/>
    </location>
</feature>
<dbReference type="Proteomes" id="UP001205185">
    <property type="component" value="Unassembled WGS sequence"/>
</dbReference>
<dbReference type="Pfam" id="PF07690">
    <property type="entry name" value="MFS_1"/>
    <property type="match status" value="1"/>
</dbReference>
<dbReference type="PROSITE" id="PS50850">
    <property type="entry name" value="MFS"/>
    <property type="match status" value="1"/>
</dbReference>
<keyword evidence="9" id="KW-1185">Reference proteome</keyword>
<feature type="domain" description="Major facilitator superfamily (MFS) profile" evidence="7">
    <location>
        <begin position="1"/>
        <end position="392"/>
    </location>
</feature>